<reference evidence="3" key="1">
    <citation type="submission" date="2022-09" db="EMBL/GenBank/DDBJ databases">
        <title>Isolation and characterization of 3-chlorobenzoate degrading bacteria from soils in Shizuoka.</title>
        <authorList>
            <person name="Ifat A."/>
            <person name="Ogawa N."/>
            <person name="Kimbara K."/>
            <person name="Moriuchi R."/>
            <person name="Dohra H."/>
            <person name="Shintani M."/>
        </authorList>
    </citation>
    <scope>NUCLEOTIDE SEQUENCE</scope>
    <source>
        <strain evidence="3">19CS4-2</strain>
    </source>
</reference>
<feature type="transmembrane region" description="Helical" evidence="2">
    <location>
        <begin position="40"/>
        <end position="63"/>
    </location>
</feature>
<proteinExistence type="predicted"/>
<evidence type="ECO:0000256" key="2">
    <source>
        <dbReference type="SAM" id="Phobius"/>
    </source>
</evidence>
<evidence type="ECO:0000313" key="4">
    <source>
        <dbReference type="Proteomes" id="UP001055111"/>
    </source>
</evidence>
<comment type="caution">
    <text evidence="3">The sequence shown here is derived from an EMBL/GenBank/DDBJ whole genome shotgun (WGS) entry which is preliminary data.</text>
</comment>
<organism evidence="3 4">
    <name type="scientific">Caballeronia novacaledonica</name>
    <dbReference type="NCBI Taxonomy" id="1544861"/>
    <lineage>
        <taxon>Bacteria</taxon>
        <taxon>Pseudomonadati</taxon>
        <taxon>Pseudomonadota</taxon>
        <taxon>Betaproteobacteria</taxon>
        <taxon>Burkholderiales</taxon>
        <taxon>Burkholderiaceae</taxon>
        <taxon>Caballeronia</taxon>
    </lineage>
</organism>
<name>A0AA37MQG4_9BURK</name>
<feature type="compositionally biased region" description="Polar residues" evidence="1">
    <location>
        <begin position="1"/>
        <end position="21"/>
    </location>
</feature>
<accession>A0AA37MQG4</accession>
<dbReference type="EMBL" id="BPUS01000006">
    <property type="protein sequence ID" value="GJH26281.1"/>
    <property type="molecule type" value="Genomic_DNA"/>
</dbReference>
<dbReference type="Proteomes" id="UP001055111">
    <property type="component" value="Unassembled WGS sequence"/>
</dbReference>
<dbReference type="AlphaFoldDB" id="A0AA37MQG4"/>
<evidence type="ECO:0000256" key="1">
    <source>
        <dbReference type="SAM" id="MobiDB-lite"/>
    </source>
</evidence>
<sequence>MATVESTQSPASASQGESTDGATPIGDSTRRRHHGRVLGFARLFGIVFFGVVLPVVVLFQAYMNLNELPKAIPGQQMDVVKTFGDVKKLASESNIANDYALFAMLFAEQSNKQAIVNKQLLKVVIIQVGFAVISVGLMFIILGISDGGATVGGKGGGIEVDLKTGSTGLVTFVIGAAMAAGGALIPNEYTTVGAPDFAQVVGDTEIHTQPASASGTASAAVAPESRKDAVLTGEYGKCQKKTDTPEALVHCFMDSFRKRYGDLE</sequence>
<keyword evidence="2" id="KW-1133">Transmembrane helix</keyword>
<gene>
    <name evidence="3" type="ORF">CBA19CS42_17215</name>
</gene>
<protein>
    <submittedName>
        <fullName evidence="3">Uncharacterized protein</fullName>
    </submittedName>
</protein>
<feature type="region of interest" description="Disordered" evidence="1">
    <location>
        <begin position="1"/>
        <end position="30"/>
    </location>
</feature>
<keyword evidence="2" id="KW-0812">Transmembrane</keyword>
<keyword evidence="2" id="KW-0472">Membrane</keyword>
<feature type="transmembrane region" description="Helical" evidence="2">
    <location>
        <begin position="124"/>
        <end position="144"/>
    </location>
</feature>
<evidence type="ECO:0000313" key="3">
    <source>
        <dbReference type="EMBL" id="GJH26281.1"/>
    </source>
</evidence>
<dbReference type="RefSeq" id="WP_238212871.1">
    <property type="nucleotide sequence ID" value="NZ_BPUS01000006.1"/>
</dbReference>